<dbReference type="Proteomes" id="UP000308600">
    <property type="component" value="Unassembled WGS sequence"/>
</dbReference>
<reference evidence="1 2" key="1">
    <citation type="journal article" date="2019" name="Nat. Ecol. Evol.">
        <title>Megaphylogeny resolves global patterns of mushroom evolution.</title>
        <authorList>
            <person name="Varga T."/>
            <person name="Krizsan K."/>
            <person name="Foldi C."/>
            <person name="Dima B."/>
            <person name="Sanchez-Garcia M."/>
            <person name="Sanchez-Ramirez S."/>
            <person name="Szollosi G.J."/>
            <person name="Szarkandi J.G."/>
            <person name="Papp V."/>
            <person name="Albert L."/>
            <person name="Andreopoulos W."/>
            <person name="Angelini C."/>
            <person name="Antonin V."/>
            <person name="Barry K.W."/>
            <person name="Bougher N.L."/>
            <person name="Buchanan P."/>
            <person name="Buyck B."/>
            <person name="Bense V."/>
            <person name="Catcheside P."/>
            <person name="Chovatia M."/>
            <person name="Cooper J."/>
            <person name="Damon W."/>
            <person name="Desjardin D."/>
            <person name="Finy P."/>
            <person name="Geml J."/>
            <person name="Haridas S."/>
            <person name="Hughes K."/>
            <person name="Justo A."/>
            <person name="Karasinski D."/>
            <person name="Kautmanova I."/>
            <person name="Kiss B."/>
            <person name="Kocsube S."/>
            <person name="Kotiranta H."/>
            <person name="LaButti K.M."/>
            <person name="Lechner B.E."/>
            <person name="Liimatainen K."/>
            <person name="Lipzen A."/>
            <person name="Lukacs Z."/>
            <person name="Mihaltcheva S."/>
            <person name="Morgado L.N."/>
            <person name="Niskanen T."/>
            <person name="Noordeloos M.E."/>
            <person name="Ohm R.A."/>
            <person name="Ortiz-Santana B."/>
            <person name="Ovrebo C."/>
            <person name="Racz N."/>
            <person name="Riley R."/>
            <person name="Savchenko A."/>
            <person name="Shiryaev A."/>
            <person name="Soop K."/>
            <person name="Spirin V."/>
            <person name="Szebenyi C."/>
            <person name="Tomsovsky M."/>
            <person name="Tulloss R.E."/>
            <person name="Uehling J."/>
            <person name="Grigoriev I.V."/>
            <person name="Vagvolgyi C."/>
            <person name="Papp T."/>
            <person name="Martin F.M."/>
            <person name="Miettinen O."/>
            <person name="Hibbett D.S."/>
            <person name="Nagy L.G."/>
        </authorList>
    </citation>
    <scope>NUCLEOTIDE SEQUENCE [LARGE SCALE GENOMIC DNA]</scope>
    <source>
        <strain evidence="1 2">NL-1719</strain>
    </source>
</reference>
<name>A0ACD3A441_9AGAR</name>
<gene>
    <name evidence="1" type="ORF">BDN72DRAFT_506462</name>
</gene>
<protein>
    <submittedName>
        <fullName evidence="1">Uncharacterized protein</fullName>
    </submittedName>
</protein>
<proteinExistence type="predicted"/>
<organism evidence="1 2">
    <name type="scientific">Pluteus cervinus</name>
    <dbReference type="NCBI Taxonomy" id="181527"/>
    <lineage>
        <taxon>Eukaryota</taxon>
        <taxon>Fungi</taxon>
        <taxon>Dikarya</taxon>
        <taxon>Basidiomycota</taxon>
        <taxon>Agaricomycotina</taxon>
        <taxon>Agaricomycetes</taxon>
        <taxon>Agaricomycetidae</taxon>
        <taxon>Agaricales</taxon>
        <taxon>Pluteineae</taxon>
        <taxon>Pluteaceae</taxon>
        <taxon>Pluteus</taxon>
    </lineage>
</organism>
<keyword evidence="2" id="KW-1185">Reference proteome</keyword>
<evidence type="ECO:0000313" key="2">
    <source>
        <dbReference type="Proteomes" id="UP000308600"/>
    </source>
</evidence>
<sequence length="238" mass="25179">MRRRRRPQSDSHVSSFPTDFVTPDPFRYVASQEPSFLQTAVAGDAERARKASYGGFGLGMRGASGEGAGGFHSRNGSTMSSVSLGMGMSESGNTRPSVLPRKPAPKLLDHMDVGSGLGLGYGATMTRPTSQLSQVSHFTGFSMVNPYSFPNAGDANENDIADADVRGLGQTQTRQNHPSNPFADQNPFEDPAVRKRDSYGGLGVGQSPHGRRRSLQVGPDAVARLSGVSASSSNFKVG</sequence>
<dbReference type="EMBL" id="ML208749">
    <property type="protein sequence ID" value="TFK60638.1"/>
    <property type="molecule type" value="Genomic_DNA"/>
</dbReference>
<accession>A0ACD3A441</accession>
<evidence type="ECO:0000313" key="1">
    <source>
        <dbReference type="EMBL" id="TFK60638.1"/>
    </source>
</evidence>